<evidence type="ECO:0000313" key="1">
    <source>
        <dbReference type="EMBL" id="WNV45700.1"/>
    </source>
</evidence>
<proteinExistence type="predicted"/>
<organism evidence="1">
    <name type="scientific">Klebsiella phage vB_KpnM_Iguana_ER37</name>
    <dbReference type="NCBI Taxonomy" id="3076781"/>
    <lineage>
        <taxon>Viruses</taxon>
        <taxon>Duplodnaviria</taxon>
        <taxon>Heunggongvirae</taxon>
        <taxon>Uroviricota</taxon>
        <taxon>Caudoviricetes</taxon>
    </lineage>
</organism>
<dbReference type="EMBL" id="OR472445">
    <property type="protein sequence ID" value="WNV45700.1"/>
    <property type="molecule type" value="Genomic_DNA"/>
</dbReference>
<sequence>MRVDLKRQPCYALCKPHLLKLEDTITKGAPHLRIE</sequence>
<name>A0AB38Z3K9_9CAUD</name>
<protein>
    <submittedName>
        <fullName evidence="1">Uncharacterized protein</fullName>
    </submittedName>
</protein>
<gene>
    <name evidence="1" type="ORF">FVZTVLPZ_CDS0203</name>
</gene>
<reference evidence="1" key="1">
    <citation type="submission" date="2023-08" db="EMBL/GenBank/DDBJ databases">
        <authorList>
            <person name="Rotman E.R."/>
            <person name="Mimee M."/>
        </authorList>
    </citation>
    <scope>NUCLEOTIDE SEQUENCE</scope>
</reference>
<accession>A0AB38Z3K9</accession>